<feature type="domain" description="AB hydrolase-1" evidence="1">
    <location>
        <begin position="13"/>
        <end position="246"/>
    </location>
</feature>
<dbReference type="SUPFAM" id="SSF53474">
    <property type="entry name" value="alpha/beta-Hydrolases"/>
    <property type="match status" value="1"/>
</dbReference>
<evidence type="ECO:0000313" key="2">
    <source>
        <dbReference type="EMBL" id="CAB4341007.1"/>
    </source>
</evidence>
<dbReference type="PANTHER" id="PTHR43798">
    <property type="entry name" value="MONOACYLGLYCEROL LIPASE"/>
    <property type="match status" value="1"/>
</dbReference>
<dbReference type="EMBL" id="CAESAM010000069">
    <property type="protein sequence ID" value="CAB4341007.1"/>
    <property type="molecule type" value="Genomic_DNA"/>
</dbReference>
<evidence type="ECO:0000313" key="5">
    <source>
        <dbReference type="EMBL" id="CAB4847356.1"/>
    </source>
</evidence>
<dbReference type="EMBL" id="CAFBJG010000006">
    <property type="protein sequence ID" value="CAB4847356.1"/>
    <property type="molecule type" value="Genomic_DNA"/>
</dbReference>
<evidence type="ECO:0000313" key="4">
    <source>
        <dbReference type="EMBL" id="CAB4646376.1"/>
    </source>
</evidence>
<accession>A0A6J6D6M8</accession>
<proteinExistence type="predicted"/>
<gene>
    <name evidence="3" type="ORF">UFOPK1509_00808</name>
    <name evidence="4" type="ORF">UFOPK2252_00047</name>
    <name evidence="5" type="ORF">UFOPK3282_00126</name>
    <name evidence="2" type="ORF">UFOPK4171_00750</name>
</gene>
<dbReference type="EMBL" id="CAEZSY010000131">
    <property type="protein sequence ID" value="CAB4559452.1"/>
    <property type="molecule type" value="Genomic_DNA"/>
</dbReference>
<dbReference type="InterPro" id="IPR029058">
    <property type="entry name" value="AB_hydrolase_fold"/>
</dbReference>
<dbReference type="InterPro" id="IPR000073">
    <property type="entry name" value="AB_hydrolase_1"/>
</dbReference>
<dbReference type="InterPro" id="IPR050266">
    <property type="entry name" value="AB_hydrolase_sf"/>
</dbReference>
<dbReference type="Gene3D" id="3.40.50.1820">
    <property type="entry name" value="alpha/beta hydrolase"/>
    <property type="match status" value="1"/>
</dbReference>
<dbReference type="PRINTS" id="PR00111">
    <property type="entry name" value="ABHYDROLASE"/>
</dbReference>
<reference evidence="3" key="1">
    <citation type="submission" date="2020-05" db="EMBL/GenBank/DDBJ databases">
        <authorList>
            <person name="Chiriac C."/>
            <person name="Salcher M."/>
            <person name="Ghai R."/>
            <person name="Kavagutti S V."/>
        </authorList>
    </citation>
    <scope>NUCLEOTIDE SEQUENCE</scope>
</reference>
<dbReference type="EMBL" id="CAEZWN010000002">
    <property type="protein sequence ID" value="CAB4646376.1"/>
    <property type="molecule type" value="Genomic_DNA"/>
</dbReference>
<evidence type="ECO:0000259" key="1">
    <source>
        <dbReference type="Pfam" id="PF00561"/>
    </source>
</evidence>
<sequence>MKLSIQRYGSGEPIVLIHGMGSAATAWKPIIPALSKEFEVFTVDLPGHGQTPLDKSQPMDPSSLARLVLLNLSELGVQQFHLVGNSLGGWVSLEIAATNPDRVKSLTGLAPAGLWLAPFTSRYPGELAVRLMAKSLDKVAATTLNYKWAKKIGFETVSPRWEQLSYEICLDAVAAMAKSEGYFPVWDGMLKKRFDKEISADIPVTIIFGDTDHTLPAKTCQERSLAPKHAKWIILPETGHAPMWDSTEDVIAEIMQTTKQCK</sequence>
<name>A0A6J6D6M8_9ZZZZ</name>
<dbReference type="AlphaFoldDB" id="A0A6J6D6M8"/>
<evidence type="ECO:0000313" key="3">
    <source>
        <dbReference type="EMBL" id="CAB4559452.1"/>
    </source>
</evidence>
<organism evidence="3">
    <name type="scientific">freshwater metagenome</name>
    <dbReference type="NCBI Taxonomy" id="449393"/>
    <lineage>
        <taxon>unclassified sequences</taxon>
        <taxon>metagenomes</taxon>
        <taxon>ecological metagenomes</taxon>
    </lineage>
</organism>
<dbReference type="Pfam" id="PF00561">
    <property type="entry name" value="Abhydrolase_1"/>
    <property type="match status" value="1"/>
</dbReference>
<protein>
    <submittedName>
        <fullName evidence="3">Unannotated protein</fullName>
    </submittedName>
</protein>